<dbReference type="Pfam" id="PF05159">
    <property type="entry name" value="Capsule_synth"/>
    <property type="match status" value="1"/>
</dbReference>
<dbReference type="Gene3D" id="3.40.50.12580">
    <property type="match status" value="1"/>
</dbReference>
<accession>A0A1N6KKA9</accession>
<dbReference type="AlphaFoldDB" id="A0A1N6KKA9"/>
<dbReference type="EMBL" id="FSRM01000002">
    <property type="protein sequence ID" value="SIO56923.1"/>
    <property type="molecule type" value="Genomic_DNA"/>
</dbReference>
<dbReference type="InterPro" id="IPR043148">
    <property type="entry name" value="TagF_C"/>
</dbReference>
<gene>
    <name evidence="1" type="ORF">SAMN05444168_7425</name>
</gene>
<sequence>MIAFVVDSMERYYFARRLVKAVGKELDFLFLTSEPVAHVRLSLSGLRSIYLRKTGLLRSSPNECPTGTQYDAAIEVLNGHVSMERARRDAAAICSSVSRAFRRFAVSQCVIWNGQQLLGRTIGKVCEQHGVQRRFLEISNLPNKLFVDSLGVNALSTISADPAVIDALQMPSEDEHRRWLVDYEQYKSRPLPQSQTFVSRKAVAVLNYALKFATRGVARTSLRTIRIGSSKAAHRQAQNVSPKDLSAQPYVFLPLQVSGDTQIKLHSDVNNVGAIEIASGLAAKAGARLLVKLHPAENDAAMIAEIVRLKNAYLFDLVSAPTTELIRHAQMVVTINSTVGLEALLYGKKVVSLGRCFYKDFDQARLRKYIHSFLIDGIDYFGSGEISTLSARNVFARTV</sequence>
<dbReference type="InterPro" id="IPR007833">
    <property type="entry name" value="Capsule_polysaccharide_synth"/>
</dbReference>
<dbReference type="OrthoDB" id="543755at2"/>
<dbReference type="Proteomes" id="UP000184693">
    <property type="component" value="Unassembled WGS sequence"/>
</dbReference>
<dbReference type="GO" id="GO:0015774">
    <property type="term" value="P:polysaccharide transport"/>
    <property type="evidence" value="ECO:0007669"/>
    <property type="project" value="InterPro"/>
</dbReference>
<proteinExistence type="predicted"/>
<name>A0A1N6KKA9_9BURK</name>
<evidence type="ECO:0000313" key="1">
    <source>
        <dbReference type="EMBL" id="SIO56923.1"/>
    </source>
</evidence>
<protein>
    <submittedName>
        <fullName evidence="1">Capsular polysaccharide export protein</fullName>
    </submittedName>
</protein>
<evidence type="ECO:0000313" key="2">
    <source>
        <dbReference type="Proteomes" id="UP000184693"/>
    </source>
</evidence>
<dbReference type="RefSeq" id="WP_074269113.1">
    <property type="nucleotide sequence ID" value="NZ_FSRM01000002.1"/>
</dbReference>
<organism evidence="1 2">
    <name type="scientific">Paraburkholderia phenazinium</name>
    <dbReference type="NCBI Taxonomy" id="60549"/>
    <lineage>
        <taxon>Bacteria</taxon>
        <taxon>Pseudomonadati</taxon>
        <taxon>Pseudomonadota</taxon>
        <taxon>Betaproteobacteria</taxon>
        <taxon>Burkholderiales</taxon>
        <taxon>Burkholderiaceae</taxon>
        <taxon>Paraburkholderia</taxon>
    </lineage>
</organism>
<reference evidence="1 2" key="1">
    <citation type="submission" date="2016-11" db="EMBL/GenBank/DDBJ databases">
        <authorList>
            <person name="Jaros S."/>
            <person name="Januszkiewicz K."/>
            <person name="Wedrychowicz H."/>
        </authorList>
    </citation>
    <scope>NUCLEOTIDE SEQUENCE [LARGE SCALE GENOMIC DNA]</scope>
    <source>
        <strain evidence="1 2">GAS86</strain>
    </source>
</reference>
<dbReference type="GO" id="GO:0000271">
    <property type="term" value="P:polysaccharide biosynthetic process"/>
    <property type="evidence" value="ECO:0007669"/>
    <property type="project" value="InterPro"/>
</dbReference>